<feature type="compositionally biased region" description="Low complexity" evidence="1">
    <location>
        <begin position="1"/>
        <end position="19"/>
    </location>
</feature>
<feature type="transmembrane region" description="Helical" evidence="2">
    <location>
        <begin position="104"/>
        <end position="124"/>
    </location>
</feature>
<sequence>MDPTPTAPTATDITTTPTTTVPPAPPPPPPPLPLIILPTPVRPPISLFPPPFVRLSTDFFFCCFFSSFHSRCCSCCCFVRLFCWLVCGVGSASASARVSCVVCLVSRVLGCGFGFVSVSPVLALPSRVSCIVPVPVLSVVGFWIFGVVSGFLVFVPSHLLAYSLAYSLAFSLTPSLTHSLTHSPAPSLPPTLSFLPLSPSRIMLPPPPRALWNAFLLFF</sequence>
<gene>
    <name evidence="3" type="ORF">C8R41DRAFT_346949</name>
</gene>
<keyword evidence="4" id="KW-1185">Reference proteome</keyword>
<evidence type="ECO:0000256" key="2">
    <source>
        <dbReference type="SAM" id="Phobius"/>
    </source>
</evidence>
<organism evidence="3 4">
    <name type="scientific">Lentinula lateritia</name>
    <dbReference type="NCBI Taxonomy" id="40482"/>
    <lineage>
        <taxon>Eukaryota</taxon>
        <taxon>Fungi</taxon>
        <taxon>Dikarya</taxon>
        <taxon>Basidiomycota</taxon>
        <taxon>Agaricomycotina</taxon>
        <taxon>Agaricomycetes</taxon>
        <taxon>Agaricomycetidae</taxon>
        <taxon>Agaricales</taxon>
        <taxon>Marasmiineae</taxon>
        <taxon>Omphalotaceae</taxon>
        <taxon>Lentinula</taxon>
    </lineage>
</organism>
<evidence type="ECO:0000313" key="3">
    <source>
        <dbReference type="EMBL" id="KAJ4492327.1"/>
    </source>
</evidence>
<protein>
    <submittedName>
        <fullName evidence="3">Uncharacterized protein</fullName>
    </submittedName>
</protein>
<keyword evidence="2" id="KW-0472">Membrane</keyword>
<name>A0ABQ8VFC9_9AGAR</name>
<feature type="transmembrane region" description="Helical" evidence="2">
    <location>
        <begin position="131"/>
        <end position="153"/>
    </location>
</feature>
<accession>A0ABQ8VFC9</accession>
<evidence type="ECO:0000313" key="4">
    <source>
        <dbReference type="Proteomes" id="UP001150217"/>
    </source>
</evidence>
<feature type="region of interest" description="Disordered" evidence="1">
    <location>
        <begin position="1"/>
        <end position="25"/>
    </location>
</feature>
<dbReference type="EMBL" id="JANVFT010000039">
    <property type="protein sequence ID" value="KAJ4492327.1"/>
    <property type="molecule type" value="Genomic_DNA"/>
</dbReference>
<reference evidence="3" key="1">
    <citation type="submission" date="2022-08" db="EMBL/GenBank/DDBJ databases">
        <title>A Global Phylogenomic Analysis of the Shiitake Genus Lentinula.</title>
        <authorList>
            <consortium name="DOE Joint Genome Institute"/>
            <person name="Sierra-Patev S."/>
            <person name="Min B."/>
            <person name="Naranjo-Ortiz M."/>
            <person name="Looney B."/>
            <person name="Konkel Z."/>
            <person name="Slot J.C."/>
            <person name="Sakamoto Y."/>
            <person name="Steenwyk J.L."/>
            <person name="Rokas A."/>
            <person name="Carro J."/>
            <person name="Camarero S."/>
            <person name="Ferreira P."/>
            <person name="Molpeceres G."/>
            <person name="Ruiz-Duenas F.J."/>
            <person name="Serrano A."/>
            <person name="Henrissat B."/>
            <person name="Drula E."/>
            <person name="Hughes K.W."/>
            <person name="Mata J.L."/>
            <person name="Ishikawa N.K."/>
            <person name="Vargas-Isla R."/>
            <person name="Ushijima S."/>
            <person name="Smith C.A."/>
            <person name="Ahrendt S."/>
            <person name="Andreopoulos W."/>
            <person name="He G."/>
            <person name="Labutti K."/>
            <person name="Lipzen A."/>
            <person name="Ng V."/>
            <person name="Riley R."/>
            <person name="Sandor L."/>
            <person name="Barry K."/>
            <person name="Martinez A.T."/>
            <person name="Xiao Y."/>
            <person name="Gibbons J.G."/>
            <person name="Terashima K."/>
            <person name="Grigoriev I.V."/>
            <person name="Hibbett D.S."/>
        </authorList>
    </citation>
    <scope>NUCLEOTIDE SEQUENCE</scope>
    <source>
        <strain evidence="3">RHP3577 ss4</strain>
    </source>
</reference>
<evidence type="ECO:0000256" key="1">
    <source>
        <dbReference type="SAM" id="MobiDB-lite"/>
    </source>
</evidence>
<keyword evidence="2" id="KW-0812">Transmembrane</keyword>
<proteinExistence type="predicted"/>
<dbReference type="Proteomes" id="UP001150217">
    <property type="component" value="Unassembled WGS sequence"/>
</dbReference>
<keyword evidence="2" id="KW-1133">Transmembrane helix</keyword>
<comment type="caution">
    <text evidence="3">The sequence shown here is derived from an EMBL/GenBank/DDBJ whole genome shotgun (WGS) entry which is preliminary data.</text>
</comment>